<dbReference type="OrthoDB" id="6262482at2759"/>
<dbReference type="InParanoid" id="A0A7M7P650"/>
<name>A0A7M7P650_STRPU</name>
<evidence type="ECO:0000313" key="6">
    <source>
        <dbReference type="Proteomes" id="UP000007110"/>
    </source>
</evidence>
<dbReference type="SMART" id="SM00216">
    <property type="entry name" value="VWD"/>
    <property type="match status" value="1"/>
</dbReference>
<evidence type="ECO:0000259" key="4">
    <source>
        <dbReference type="PROSITE" id="PS51233"/>
    </source>
</evidence>
<dbReference type="PROSITE" id="PS51233">
    <property type="entry name" value="VWFD"/>
    <property type="match status" value="1"/>
</dbReference>
<dbReference type="PANTHER" id="PTHR11339">
    <property type="entry name" value="EXTRACELLULAR MATRIX GLYCOPROTEIN RELATED"/>
    <property type="match status" value="1"/>
</dbReference>
<feature type="compositionally biased region" description="Basic and acidic residues" evidence="3">
    <location>
        <begin position="116"/>
        <end position="194"/>
    </location>
</feature>
<feature type="region of interest" description="Disordered" evidence="3">
    <location>
        <begin position="1"/>
        <end position="247"/>
    </location>
</feature>
<dbReference type="AlphaFoldDB" id="A0A7M7P650"/>
<dbReference type="InterPro" id="IPR050780">
    <property type="entry name" value="Mucin_vWF_Thrombospondin_sf"/>
</dbReference>
<evidence type="ECO:0000313" key="5">
    <source>
        <dbReference type="EnsemblMetazoa" id="XP_030845697"/>
    </source>
</evidence>
<evidence type="ECO:0000256" key="1">
    <source>
        <dbReference type="ARBA" id="ARBA00023157"/>
    </source>
</evidence>
<organism evidence="5 6">
    <name type="scientific">Strongylocentrotus purpuratus</name>
    <name type="common">Purple sea urchin</name>
    <dbReference type="NCBI Taxonomy" id="7668"/>
    <lineage>
        <taxon>Eukaryota</taxon>
        <taxon>Metazoa</taxon>
        <taxon>Echinodermata</taxon>
        <taxon>Eleutherozoa</taxon>
        <taxon>Echinozoa</taxon>
        <taxon>Echinoidea</taxon>
        <taxon>Euechinoidea</taxon>
        <taxon>Echinacea</taxon>
        <taxon>Camarodonta</taxon>
        <taxon>Echinidea</taxon>
        <taxon>Strongylocentrotidae</taxon>
        <taxon>Strongylocentrotus</taxon>
    </lineage>
</organism>
<accession>A0A7M7P650</accession>
<dbReference type="InterPro" id="IPR001846">
    <property type="entry name" value="VWF_type-D"/>
</dbReference>
<proteinExistence type="predicted"/>
<feature type="domain" description="VWFD" evidence="4">
    <location>
        <begin position="300"/>
        <end position="470"/>
    </location>
</feature>
<dbReference type="EnsemblMetazoa" id="XM_030989837">
    <property type="protein sequence ID" value="XP_030845697"/>
    <property type="gene ID" value="LOC115925839"/>
</dbReference>
<dbReference type="GeneID" id="115925839"/>
<dbReference type="KEGG" id="spu:115925839"/>
<dbReference type="Proteomes" id="UP000007110">
    <property type="component" value="Unassembled WGS sequence"/>
</dbReference>
<dbReference type="Pfam" id="PF00094">
    <property type="entry name" value="VWD"/>
    <property type="match status" value="1"/>
</dbReference>
<sequence>MIEKRGKHSKENKSGSKESPRHHSHESKENKSGSKEPSRHHSRESKENKSGSKESPRHHSHGSKENKSGSKESPRHHSHGSKESKSGSKESPRHHSHESKEDKSGSKVSPRHHSHGSKENKSGSKESPRHHSHGSKENKSGSKESPRHHSHGSKENKSGSKESPRLHSHGSKENKSGSKESSRHHSKESKENKSGFKSGSKESSSMESRFTWDSWSGSSSEEFTTSAPSRTLIHHKPPPTIPPAPAFRALHFPETDEDDEVTTQPPPTTLAFHYPWKREDEHLVTEAPLANNSLSLRTSATCMSWSSDHFVTFDGVQYSFSGTCSYTLAAALDGTWQVTIRNQDCELLSTCYKKLEFILGLDVINVELDTVYINDSPMFSFPYMENGISLKKVGDFTYLESSLGVLAQWDKNMTVYITVLAELKESTIGLCGMYDDNPENDWLMRNGDQATYAAQVAVSWEVPYPGESCQSIVDTNPCDVHSTRFEMAENLCQVLAEAEEFQLCHQDVRLDEAFAR</sequence>
<feature type="compositionally biased region" description="Basic and acidic residues" evidence="3">
    <location>
        <begin position="1"/>
        <end position="105"/>
    </location>
</feature>
<reference evidence="6" key="1">
    <citation type="submission" date="2015-02" db="EMBL/GenBank/DDBJ databases">
        <title>Genome sequencing for Strongylocentrotus purpuratus.</title>
        <authorList>
            <person name="Murali S."/>
            <person name="Liu Y."/>
            <person name="Vee V."/>
            <person name="English A."/>
            <person name="Wang M."/>
            <person name="Skinner E."/>
            <person name="Han Y."/>
            <person name="Muzny D.M."/>
            <person name="Worley K.C."/>
            <person name="Gibbs R.A."/>
        </authorList>
    </citation>
    <scope>NUCLEOTIDE SEQUENCE</scope>
</reference>
<evidence type="ECO:0000256" key="3">
    <source>
        <dbReference type="SAM" id="MobiDB-lite"/>
    </source>
</evidence>
<evidence type="ECO:0000256" key="2">
    <source>
        <dbReference type="ARBA" id="ARBA00023180"/>
    </source>
</evidence>
<feature type="compositionally biased region" description="Low complexity" evidence="3">
    <location>
        <begin position="195"/>
        <end position="208"/>
    </location>
</feature>
<feature type="compositionally biased region" description="Polar residues" evidence="3">
    <location>
        <begin position="211"/>
        <end position="229"/>
    </location>
</feature>
<keyword evidence="2" id="KW-0325">Glycoprotein</keyword>
<dbReference type="RefSeq" id="XP_030845697.1">
    <property type="nucleotide sequence ID" value="XM_030989837.1"/>
</dbReference>
<keyword evidence="1" id="KW-1015">Disulfide bond</keyword>
<protein>
    <recommendedName>
        <fullName evidence="4">VWFD domain-containing protein</fullName>
    </recommendedName>
</protein>
<keyword evidence="6" id="KW-1185">Reference proteome</keyword>
<reference evidence="5" key="2">
    <citation type="submission" date="2021-01" db="UniProtKB">
        <authorList>
            <consortium name="EnsemblMetazoa"/>
        </authorList>
    </citation>
    <scope>IDENTIFICATION</scope>
</reference>